<evidence type="ECO:0000256" key="4">
    <source>
        <dbReference type="ARBA" id="ARBA00023242"/>
    </source>
</evidence>
<dbReference type="InterPro" id="IPR051358">
    <property type="entry name" value="TF_AMS/ICE1/BHLH6-like"/>
</dbReference>
<dbReference type="EMBL" id="JARPOI010000001">
    <property type="protein sequence ID" value="KAJ9189547.1"/>
    <property type="molecule type" value="Genomic_DNA"/>
</dbReference>
<proteinExistence type="predicted"/>
<keyword evidence="8" id="KW-1185">Reference proteome</keyword>
<evidence type="ECO:0000259" key="6">
    <source>
        <dbReference type="PROSITE" id="PS50888"/>
    </source>
</evidence>
<reference evidence="7" key="1">
    <citation type="journal article" date="2023" name="Plant Biotechnol. J.">
        <title>Chromosome-level wild Hevea brasiliensis genome provides new tools for genomic-assisted breeding and valuable loci to elevate rubber yield.</title>
        <authorList>
            <person name="Cheng H."/>
            <person name="Song X."/>
            <person name="Hu Y."/>
            <person name="Wu T."/>
            <person name="Yang Q."/>
            <person name="An Z."/>
            <person name="Feng S."/>
            <person name="Deng Z."/>
            <person name="Wu W."/>
            <person name="Zeng X."/>
            <person name="Tu M."/>
            <person name="Wang X."/>
            <person name="Huang H."/>
        </authorList>
    </citation>
    <scope>NUCLEOTIDE SEQUENCE</scope>
    <source>
        <strain evidence="7">MT/VB/25A 57/8</strain>
    </source>
</reference>
<keyword evidence="2" id="KW-0805">Transcription regulation</keyword>
<dbReference type="CDD" id="cd04873">
    <property type="entry name" value="ACT_UUR-ACR-like"/>
    <property type="match status" value="1"/>
</dbReference>
<organism evidence="7 8">
    <name type="scientific">Hevea brasiliensis</name>
    <name type="common">Para rubber tree</name>
    <name type="synonym">Siphonia brasiliensis</name>
    <dbReference type="NCBI Taxonomy" id="3981"/>
    <lineage>
        <taxon>Eukaryota</taxon>
        <taxon>Viridiplantae</taxon>
        <taxon>Streptophyta</taxon>
        <taxon>Embryophyta</taxon>
        <taxon>Tracheophyta</taxon>
        <taxon>Spermatophyta</taxon>
        <taxon>Magnoliopsida</taxon>
        <taxon>eudicotyledons</taxon>
        <taxon>Gunneridae</taxon>
        <taxon>Pentapetalae</taxon>
        <taxon>rosids</taxon>
        <taxon>fabids</taxon>
        <taxon>Malpighiales</taxon>
        <taxon>Euphorbiaceae</taxon>
        <taxon>Crotonoideae</taxon>
        <taxon>Micrandreae</taxon>
        <taxon>Hevea</taxon>
    </lineage>
</organism>
<keyword evidence="3" id="KW-0804">Transcription</keyword>
<name>A0ABQ9NAK5_HEVBR</name>
<evidence type="ECO:0000256" key="5">
    <source>
        <dbReference type="SAM" id="MobiDB-lite"/>
    </source>
</evidence>
<dbReference type="InterPro" id="IPR011598">
    <property type="entry name" value="bHLH_dom"/>
</dbReference>
<evidence type="ECO:0000256" key="1">
    <source>
        <dbReference type="ARBA" id="ARBA00004123"/>
    </source>
</evidence>
<evidence type="ECO:0000256" key="2">
    <source>
        <dbReference type="ARBA" id="ARBA00023015"/>
    </source>
</evidence>
<dbReference type="Pfam" id="PF00010">
    <property type="entry name" value="HLH"/>
    <property type="match status" value="1"/>
</dbReference>
<dbReference type="Gene3D" id="4.10.280.10">
    <property type="entry name" value="Helix-loop-helix DNA-binding domain"/>
    <property type="match status" value="1"/>
</dbReference>
<dbReference type="Proteomes" id="UP001174677">
    <property type="component" value="Chromosome 1"/>
</dbReference>
<dbReference type="InterPro" id="IPR054502">
    <property type="entry name" value="bHLH-TF_ACT-like_plant"/>
</dbReference>
<protein>
    <recommendedName>
        <fullName evidence="6">BHLH domain-containing protein</fullName>
    </recommendedName>
</protein>
<comment type="caution">
    <text evidence="7">The sequence shown here is derived from an EMBL/GenBank/DDBJ whole genome shotgun (WGS) entry which is preliminary data.</text>
</comment>
<sequence>MIVFQDSMERLRPLVGLKGWDYCVLWKLSDDQRFLEWMDCCCGGNENTQNGGEELQVPVSSSSVVPCRDVVFQHPRTKSCELLSQLPSSIPLDSGVHAQTLLSNQPRWLNFSNSSDSSVLEGTVGTRALIPVAGGLLELFVTKQVSEDQNVINFVTSHCCILMEQEAIINSTNMDSGFAVNVNMINEQQSKPFLADDTEKKDHQMNQFQAPVSPATALENLNLPYDISADRIHLFSPPMNFLQQFNYNDQENKNKNDIFFEGAANGLQDMDALQKSMMMNNTEGMHMKFMESSANKEQQANDKDSVKQENGRSDSISDCSDQNDDENDAKYRRRTGRGPQAKNLHAERRRRKRLNGRLYDLRALVPKISNLNKAAILGDAIEFVKELQKQAKELQDELEEHSDDEGAKNGGSHNNNNNIAPEILNQNGGFVNGFDVGASEVTCSKLNHKSEISHDKGQQMEVQVEVAQIDGNEFFVKVFCEHKPGGFVRLMEALDSLGLEVTNANVTSFRGLVSNVFKVEKKDSEMVQADYVRDSLLELTRDPPRGMWTEMAKASENGGGMDYHHHHNHHHQLHNGHVNSNHHHLHHLHS</sequence>
<feature type="region of interest" description="Disordered" evidence="5">
    <location>
        <begin position="394"/>
        <end position="417"/>
    </location>
</feature>
<feature type="region of interest" description="Disordered" evidence="5">
    <location>
        <begin position="564"/>
        <end position="590"/>
    </location>
</feature>
<dbReference type="PANTHER" id="PTHR31945">
    <property type="entry name" value="TRANSCRIPTION FACTOR SCREAM2-RELATED"/>
    <property type="match status" value="1"/>
</dbReference>
<comment type="subcellular location">
    <subcellularLocation>
        <location evidence="1">Nucleus</location>
    </subcellularLocation>
</comment>
<accession>A0ABQ9NAK5</accession>
<dbReference type="PROSITE" id="PS50888">
    <property type="entry name" value="BHLH"/>
    <property type="match status" value="1"/>
</dbReference>
<dbReference type="PANTHER" id="PTHR31945:SF11">
    <property type="entry name" value="TRANSCRIPTION FACTOR ABORTED MICROSPORES"/>
    <property type="match status" value="1"/>
</dbReference>
<dbReference type="InterPro" id="IPR036638">
    <property type="entry name" value="HLH_DNA-bd_sf"/>
</dbReference>
<feature type="region of interest" description="Disordered" evidence="5">
    <location>
        <begin position="292"/>
        <end position="351"/>
    </location>
</feature>
<dbReference type="SMART" id="SM00353">
    <property type="entry name" value="HLH"/>
    <property type="match status" value="1"/>
</dbReference>
<gene>
    <name evidence="7" type="ORF">P3X46_000827</name>
</gene>
<feature type="domain" description="BHLH" evidence="6">
    <location>
        <begin position="338"/>
        <end position="387"/>
    </location>
</feature>
<evidence type="ECO:0000313" key="8">
    <source>
        <dbReference type="Proteomes" id="UP001174677"/>
    </source>
</evidence>
<evidence type="ECO:0000313" key="7">
    <source>
        <dbReference type="EMBL" id="KAJ9189547.1"/>
    </source>
</evidence>
<dbReference type="Pfam" id="PF22754">
    <property type="entry name" value="bHLH-TF_ACT-like_plant"/>
    <property type="match status" value="1"/>
</dbReference>
<dbReference type="Pfam" id="PF14215">
    <property type="entry name" value="bHLH-MYC_N"/>
    <property type="match status" value="1"/>
</dbReference>
<keyword evidence="4" id="KW-0539">Nucleus</keyword>
<evidence type="ECO:0000256" key="3">
    <source>
        <dbReference type="ARBA" id="ARBA00023163"/>
    </source>
</evidence>
<feature type="compositionally biased region" description="Basic and acidic residues" evidence="5">
    <location>
        <begin position="299"/>
        <end position="312"/>
    </location>
</feature>
<dbReference type="InterPro" id="IPR025610">
    <property type="entry name" value="MYC/MYB_N"/>
</dbReference>
<dbReference type="SUPFAM" id="SSF47459">
    <property type="entry name" value="HLH, helix-loop-helix DNA-binding domain"/>
    <property type="match status" value="1"/>
</dbReference>